<dbReference type="SMART" id="SM00091">
    <property type="entry name" value="PAS"/>
    <property type="match status" value="2"/>
</dbReference>
<dbReference type="PROSITE" id="PS50112">
    <property type="entry name" value="PAS"/>
    <property type="match status" value="1"/>
</dbReference>
<organism evidence="4 5">
    <name type="scientific">Dehalobacterium formicoaceticum</name>
    <dbReference type="NCBI Taxonomy" id="51515"/>
    <lineage>
        <taxon>Bacteria</taxon>
        <taxon>Bacillati</taxon>
        <taxon>Bacillota</taxon>
        <taxon>Clostridia</taxon>
        <taxon>Eubacteriales</taxon>
        <taxon>Peptococcaceae</taxon>
        <taxon>Dehalobacterium</taxon>
    </lineage>
</organism>
<feature type="domain" description="HD-GYP" evidence="3">
    <location>
        <begin position="523"/>
        <end position="715"/>
    </location>
</feature>
<accession>A0ABT1Y1D8</accession>
<feature type="domain" description="PAS" evidence="1">
    <location>
        <begin position="265"/>
        <end position="318"/>
    </location>
</feature>
<keyword evidence="5" id="KW-1185">Reference proteome</keyword>
<dbReference type="RefSeq" id="WP_257912144.1">
    <property type="nucleotide sequence ID" value="NZ_JANPWE010000001.1"/>
</dbReference>
<dbReference type="PANTHER" id="PTHR43155:SF2">
    <property type="entry name" value="CYCLIC DI-GMP PHOSPHODIESTERASE PA4108"/>
    <property type="match status" value="1"/>
</dbReference>
<feature type="domain" description="GGDEF" evidence="2">
    <location>
        <begin position="396"/>
        <end position="532"/>
    </location>
</feature>
<dbReference type="Pfam" id="PF00990">
    <property type="entry name" value="GGDEF"/>
    <property type="match status" value="1"/>
</dbReference>
<dbReference type="Gene3D" id="3.30.70.270">
    <property type="match status" value="1"/>
</dbReference>
<dbReference type="InterPro" id="IPR013655">
    <property type="entry name" value="PAS_fold_3"/>
</dbReference>
<name>A0ABT1Y1D8_9FIRM</name>
<dbReference type="SUPFAM" id="SSF55073">
    <property type="entry name" value="Nucleotide cyclase"/>
    <property type="match status" value="1"/>
</dbReference>
<dbReference type="Pfam" id="PF13188">
    <property type="entry name" value="PAS_8"/>
    <property type="match status" value="1"/>
</dbReference>
<dbReference type="NCBIfam" id="TIGR00254">
    <property type="entry name" value="GGDEF"/>
    <property type="match status" value="1"/>
</dbReference>
<dbReference type="PROSITE" id="PS50887">
    <property type="entry name" value="GGDEF"/>
    <property type="match status" value="1"/>
</dbReference>
<keyword evidence="4" id="KW-0548">Nucleotidyltransferase</keyword>
<dbReference type="InterPro" id="IPR043128">
    <property type="entry name" value="Rev_trsase/Diguanyl_cyclase"/>
</dbReference>
<protein>
    <submittedName>
        <fullName evidence="4">Diguanylate cyclase</fullName>
        <ecNumber evidence="4">2.7.7.65</ecNumber>
    </submittedName>
</protein>
<dbReference type="Proteomes" id="UP001524944">
    <property type="component" value="Unassembled WGS sequence"/>
</dbReference>
<dbReference type="SMART" id="SM00267">
    <property type="entry name" value="GGDEF"/>
    <property type="match status" value="1"/>
</dbReference>
<dbReference type="Gene3D" id="3.30.450.20">
    <property type="entry name" value="PAS domain"/>
    <property type="match status" value="3"/>
</dbReference>
<dbReference type="InterPro" id="IPR037522">
    <property type="entry name" value="HD_GYP_dom"/>
</dbReference>
<dbReference type="CDD" id="cd01949">
    <property type="entry name" value="GGDEF"/>
    <property type="match status" value="1"/>
</dbReference>
<dbReference type="Gene3D" id="1.10.3210.10">
    <property type="entry name" value="Hypothetical protein af1432"/>
    <property type="match status" value="1"/>
</dbReference>
<dbReference type="CDD" id="cd00077">
    <property type="entry name" value="HDc"/>
    <property type="match status" value="1"/>
</dbReference>
<proteinExistence type="predicted"/>
<dbReference type="SUPFAM" id="SSF109604">
    <property type="entry name" value="HD-domain/PDEase-like"/>
    <property type="match status" value="1"/>
</dbReference>
<dbReference type="GO" id="GO:0052621">
    <property type="term" value="F:diguanylate cyclase activity"/>
    <property type="evidence" value="ECO:0007669"/>
    <property type="project" value="UniProtKB-EC"/>
</dbReference>
<keyword evidence="4" id="KW-0808">Transferase</keyword>
<dbReference type="InterPro" id="IPR029787">
    <property type="entry name" value="Nucleotide_cyclase"/>
</dbReference>
<gene>
    <name evidence="4" type="ORF">NVS47_04000</name>
</gene>
<comment type="caution">
    <text evidence="4">The sequence shown here is derived from an EMBL/GenBank/DDBJ whole genome shotgun (WGS) entry which is preliminary data.</text>
</comment>
<dbReference type="InterPro" id="IPR000014">
    <property type="entry name" value="PAS"/>
</dbReference>
<dbReference type="EC" id="2.7.7.65" evidence="4"/>
<dbReference type="EMBL" id="JANPWE010000001">
    <property type="protein sequence ID" value="MCR6544685.1"/>
    <property type="molecule type" value="Genomic_DNA"/>
</dbReference>
<evidence type="ECO:0000259" key="3">
    <source>
        <dbReference type="PROSITE" id="PS51832"/>
    </source>
</evidence>
<dbReference type="Pfam" id="PF08447">
    <property type="entry name" value="PAS_3"/>
    <property type="match status" value="1"/>
</dbReference>
<sequence>MEREFYQAVIEDAPMGYACHRLICDDLGRPSDYVFLEVNSAFEELTGLKREKILEHRVTEIIPGIQKTSFDWIACFGEVALGGGNKTLKEYMEPLQKWYHLFISSPEEGTFVTWVQDISGLAQDAADKAVLQTTINGLIIEVDHQYMMQNIIVVPENWGFLSKESLLGGALQDILPDDLFKLFRVAIDGSILSGEREVLRFQAPQPYDGRWFLAEIFPYQTIQGEHRFIISVREITQYQRLAQALAEKSFDLEMFFNVNLDLLCITDLKGNFLKVNASWEELLGYPLQKIEKMNFLDLVHPEDLEATLGTIAQLANQEKVMNFVNRYRCQDGTYKFIEWRSYPYHDLIYAAARDISDWKEREEKITYLSFHDQLTGLYNRMFYVAELHRLDQERNLPISLIMADVNGLKMTNDAFGHQAGDQILIRTAEVLRKVCRQDEIIARIGGDEFVILLPHTSDLDAEKLARRIKDEMRRTKVEIGDLVDQIDLSVSLGWAAKTSPEEDFHQVFKKAERDMYHRKMEESRSMKEKTVQTIVQAFYRRYPKEKKQAEIVGLLCEAMGKKLGFSPVELGELKMAGRYHDLGKIILKGDIVNSPERFSRTEWTEMQRHVEAGYRILSSVTELAQLAKYIFHHHERWDGTGYPNGLKGEEIPLQSRIISIADAYASMTTEQYFRRAMEVGEAYDEIKKNAGSQFDPDLAELFLLLNEIKNGSLRS</sequence>
<dbReference type="NCBIfam" id="TIGR00229">
    <property type="entry name" value="sensory_box"/>
    <property type="match status" value="1"/>
</dbReference>
<dbReference type="SUPFAM" id="SSF55785">
    <property type="entry name" value="PYP-like sensor domain (PAS domain)"/>
    <property type="match status" value="2"/>
</dbReference>
<dbReference type="Pfam" id="PF13487">
    <property type="entry name" value="HD_5"/>
    <property type="match status" value="1"/>
</dbReference>
<evidence type="ECO:0000259" key="1">
    <source>
        <dbReference type="PROSITE" id="PS50112"/>
    </source>
</evidence>
<dbReference type="PROSITE" id="PS51832">
    <property type="entry name" value="HD_GYP"/>
    <property type="match status" value="1"/>
</dbReference>
<dbReference type="InterPro" id="IPR003607">
    <property type="entry name" value="HD/PDEase_dom"/>
</dbReference>
<evidence type="ECO:0000313" key="5">
    <source>
        <dbReference type="Proteomes" id="UP001524944"/>
    </source>
</evidence>
<dbReference type="CDD" id="cd00130">
    <property type="entry name" value="PAS"/>
    <property type="match status" value="1"/>
</dbReference>
<evidence type="ECO:0000259" key="2">
    <source>
        <dbReference type="PROSITE" id="PS50887"/>
    </source>
</evidence>
<reference evidence="4 5" key="1">
    <citation type="submission" date="2022-08" db="EMBL/GenBank/DDBJ databases">
        <title>Proteogenomics of the novel Dehalobacterium formicoaceticum strain EZ94 highlights a key role of methyltransferases during anaerobic dichloromethane degradation.</title>
        <authorList>
            <person name="Wasmund K."/>
        </authorList>
    </citation>
    <scope>NUCLEOTIDE SEQUENCE [LARGE SCALE GENOMIC DNA]</scope>
    <source>
        <strain evidence="4 5">EZ94</strain>
    </source>
</reference>
<dbReference type="PANTHER" id="PTHR43155">
    <property type="entry name" value="CYCLIC DI-GMP PHOSPHODIESTERASE PA4108-RELATED"/>
    <property type="match status" value="1"/>
</dbReference>
<evidence type="ECO:0000313" key="4">
    <source>
        <dbReference type="EMBL" id="MCR6544685.1"/>
    </source>
</evidence>
<dbReference type="InterPro" id="IPR035965">
    <property type="entry name" value="PAS-like_dom_sf"/>
</dbReference>
<dbReference type="InterPro" id="IPR000160">
    <property type="entry name" value="GGDEF_dom"/>
</dbReference>